<organism evidence="1 2">
    <name type="scientific">Clostridium ljungdahlii</name>
    <dbReference type="NCBI Taxonomy" id="1538"/>
    <lineage>
        <taxon>Bacteria</taxon>
        <taxon>Bacillati</taxon>
        <taxon>Bacillota</taxon>
        <taxon>Clostridia</taxon>
        <taxon>Eubacteriales</taxon>
        <taxon>Clostridiaceae</taxon>
        <taxon>Clostridium</taxon>
    </lineage>
</organism>
<comment type="caution">
    <text evidence="1">The sequence shown here is derived from an EMBL/GenBank/DDBJ whole genome shotgun (WGS) entry which is preliminary data.</text>
</comment>
<protein>
    <submittedName>
        <fullName evidence="1">Uncharacterized protein</fullName>
    </submittedName>
</protein>
<gene>
    <name evidence="1" type="ORF">WY13_00221</name>
</gene>
<proteinExistence type="predicted"/>
<accession>A0A166SFX1</accession>
<dbReference type="EMBL" id="LITT01000002">
    <property type="protein sequence ID" value="OAA92133.1"/>
    <property type="molecule type" value="Genomic_DNA"/>
</dbReference>
<dbReference type="PATRIC" id="fig|1538.10.peg.705"/>
<reference evidence="1 2" key="1">
    <citation type="journal article" date="2015" name="Biotechnol. Bioeng.">
        <title>Genome sequence and phenotypic characterization of Caulobacter segnis.</title>
        <authorList>
            <person name="Patel S."/>
            <person name="Fletcher B."/>
            <person name="Scott D.C."/>
            <person name="Ely B."/>
        </authorList>
    </citation>
    <scope>NUCLEOTIDE SEQUENCE [LARGE SCALE GENOMIC DNA]</scope>
    <source>
        <strain evidence="1 2">ERI-2</strain>
    </source>
</reference>
<dbReference type="Proteomes" id="UP000077407">
    <property type="component" value="Unassembled WGS sequence"/>
</dbReference>
<evidence type="ECO:0000313" key="1">
    <source>
        <dbReference type="EMBL" id="OAA92133.1"/>
    </source>
</evidence>
<dbReference type="OMA" id="KHLAHEI"/>
<dbReference type="OrthoDB" id="1930940at2"/>
<dbReference type="AlphaFoldDB" id="A0A166SFX1"/>
<evidence type="ECO:0000313" key="2">
    <source>
        <dbReference type="Proteomes" id="UP000077407"/>
    </source>
</evidence>
<dbReference type="RefSeq" id="WP_013238835.1">
    <property type="nucleotide sequence ID" value="NZ_CP174102.1"/>
</dbReference>
<name>A0A166SFX1_9CLOT</name>
<sequence>MKTFQTLIDETLQAKDLDELESAADLFQFGIEKGYYNQRQSNEFNTTYWKIKNKYLAYEIANEIKYSKLDILTIVINAPVNIKDNKSELLSYVNGRIKALRGKISGIK</sequence>